<feature type="transmembrane region" description="Helical" evidence="2">
    <location>
        <begin position="50"/>
        <end position="71"/>
    </location>
</feature>
<feature type="transmembrane region" description="Helical" evidence="2">
    <location>
        <begin position="78"/>
        <end position="98"/>
    </location>
</feature>
<evidence type="ECO:0000256" key="2">
    <source>
        <dbReference type="SAM" id="Phobius"/>
    </source>
</evidence>
<evidence type="ECO:0000313" key="4">
    <source>
        <dbReference type="Proteomes" id="UP000078512"/>
    </source>
</evidence>
<feature type="transmembrane region" description="Helical" evidence="2">
    <location>
        <begin position="104"/>
        <end position="126"/>
    </location>
</feature>
<keyword evidence="2" id="KW-0472">Membrane</keyword>
<keyword evidence="4" id="KW-1185">Reference proteome</keyword>
<keyword evidence="2" id="KW-0812">Transmembrane</keyword>
<protein>
    <submittedName>
        <fullName evidence="3">Uncharacterized protein</fullName>
    </submittedName>
</protein>
<organism evidence="3 4">
    <name type="scientific">Linnemannia elongata AG-77</name>
    <dbReference type="NCBI Taxonomy" id="1314771"/>
    <lineage>
        <taxon>Eukaryota</taxon>
        <taxon>Fungi</taxon>
        <taxon>Fungi incertae sedis</taxon>
        <taxon>Mucoromycota</taxon>
        <taxon>Mortierellomycotina</taxon>
        <taxon>Mortierellomycetes</taxon>
        <taxon>Mortierellales</taxon>
        <taxon>Mortierellaceae</taxon>
        <taxon>Linnemannia</taxon>
    </lineage>
</organism>
<sequence length="204" mass="21816">MAKHDFLCGGSSQGDKRVGGSEKGIGETSVPFGLTVSVPLRPAALISLEAAIALTGTLVCVGGTVTFPFLVKTIALKHYHLVLNLVLVHALVLVPDLYPDLGSVTLVLVLVLDLFHLIVKAIMAALDNFRDLLKSATDLVRSLEIIPDLSQTSEALLTGNEVTRIRPIRPFFHDLAPLGYNGKGNECTLQVPLTTLIMLRSTPA</sequence>
<evidence type="ECO:0000313" key="3">
    <source>
        <dbReference type="EMBL" id="OAQ24336.1"/>
    </source>
</evidence>
<name>A0A197JIK0_9FUNG</name>
<dbReference type="EMBL" id="KV442096">
    <property type="protein sequence ID" value="OAQ24336.1"/>
    <property type="molecule type" value="Genomic_DNA"/>
</dbReference>
<keyword evidence="2" id="KW-1133">Transmembrane helix</keyword>
<dbReference type="AlphaFoldDB" id="A0A197JIK0"/>
<gene>
    <name evidence="3" type="ORF">K457DRAFT_129864</name>
</gene>
<dbReference type="Proteomes" id="UP000078512">
    <property type="component" value="Unassembled WGS sequence"/>
</dbReference>
<accession>A0A197JIK0</accession>
<evidence type="ECO:0000256" key="1">
    <source>
        <dbReference type="SAM" id="MobiDB-lite"/>
    </source>
</evidence>
<feature type="region of interest" description="Disordered" evidence="1">
    <location>
        <begin position="1"/>
        <end position="23"/>
    </location>
</feature>
<proteinExistence type="predicted"/>
<reference evidence="3 4" key="1">
    <citation type="submission" date="2016-05" db="EMBL/GenBank/DDBJ databases">
        <title>Genome sequencing reveals origins of a unique bacterial endosymbiosis in the earliest lineages of terrestrial Fungi.</title>
        <authorList>
            <consortium name="DOE Joint Genome Institute"/>
            <person name="Uehling J."/>
            <person name="Gryganskyi A."/>
            <person name="Hameed K."/>
            <person name="Tschaplinski T."/>
            <person name="Misztal P."/>
            <person name="Wu S."/>
            <person name="Desiro A."/>
            <person name="Vande Pol N."/>
            <person name="Du Z.-Y."/>
            <person name="Zienkiewicz A."/>
            <person name="Zienkiewicz K."/>
            <person name="Morin E."/>
            <person name="Tisserant E."/>
            <person name="Splivallo R."/>
            <person name="Hainaut M."/>
            <person name="Henrissat B."/>
            <person name="Ohm R."/>
            <person name="Kuo A."/>
            <person name="Yan J."/>
            <person name="Lipzen A."/>
            <person name="Nolan M."/>
            <person name="Labutti K."/>
            <person name="Barry K."/>
            <person name="Goldstein A."/>
            <person name="Labbe J."/>
            <person name="Schadt C."/>
            <person name="Tuskan G."/>
            <person name="Grigoriev I."/>
            <person name="Martin F."/>
            <person name="Vilgalys R."/>
            <person name="Bonito G."/>
        </authorList>
    </citation>
    <scope>NUCLEOTIDE SEQUENCE [LARGE SCALE GENOMIC DNA]</scope>
    <source>
        <strain evidence="3 4">AG-77</strain>
    </source>
</reference>